<gene>
    <name evidence="3" type="ORF">J5V96_08960</name>
</gene>
<dbReference type="AlphaFoldDB" id="A0A939TQN6"/>
<accession>A0A939TQN6</accession>
<name>A0A939TQN6_9MICO</name>
<dbReference type="RefSeq" id="WP_208502941.1">
    <property type="nucleotide sequence ID" value="NZ_JAGFOA010000003.1"/>
</dbReference>
<sequence>MTATSVGRPGVPAQFVGAGATASAVAQLGARRLGVVVDGNVADRIPAALRMSAATICTVVRPVDRDDVAETAAAWRRECVDGVVVIGGGNAMDLAKLAAGCAGDERLLAYLDAQASSAGFVLVPAALWRPLPLVSVPTTFGTGAEVSSVACWESGAGMERAKSIATLPSTPTLSAAYEPRMLAAPGALIRASSAEAWSRIIGAYATPSTLSGADAEAEALGCRTARIAAALLPGTRSAGALRGDVLVDAALASAAGHAGWALRGRGLAPFPLWFVANELSMLTRSSKIEALAVLWPDWLRLVDTQAGGPWGQGARVRALLGQAGMTFRDAADLMASLVDTSRLRAVAAQSADVSVRTAERVMRRFGRGRPLSRSIISDEIACLVEDALAGPCDGAPR</sequence>
<evidence type="ECO:0000256" key="1">
    <source>
        <dbReference type="ARBA" id="ARBA00023002"/>
    </source>
</evidence>
<keyword evidence="4" id="KW-1185">Reference proteome</keyword>
<dbReference type="PANTHER" id="PTHR11496">
    <property type="entry name" value="ALCOHOL DEHYDROGENASE"/>
    <property type="match status" value="1"/>
</dbReference>
<dbReference type="Gene3D" id="3.40.50.1970">
    <property type="match status" value="1"/>
</dbReference>
<dbReference type="GO" id="GO:0046872">
    <property type="term" value="F:metal ion binding"/>
    <property type="evidence" value="ECO:0007669"/>
    <property type="project" value="InterPro"/>
</dbReference>
<dbReference type="PANTHER" id="PTHR11496:SF83">
    <property type="entry name" value="HYDROXYACID-OXOACID TRANSHYDROGENASE, MITOCHONDRIAL"/>
    <property type="match status" value="1"/>
</dbReference>
<dbReference type="InterPro" id="IPR039697">
    <property type="entry name" value="Alcohol_dehydrogenase_Fe"/>
</dbReference>
<proteinExistence type="predicted"/>
<evidence type="ECO:0000313" key="3">
    <source>
        <dbReference type="EMBL" id="MBO3663645.1"/>
    </source>
</evidence>
<dbReference type="SUPFAM" id="SSF56796">
    <property type="entry name" value="Dehydroquinate synthase-like"/>
    <property type="match status" value="1"/>
</dbReference>
<reference evidence="3" key="1">
    <citation type="submission" date="2021-03" db="EMBL/GenBank/DDBJ databases">
        <title>Microbacterium sp. nov., a novel actinobacterium isolated from cow dung.</title>
        <authorList>
            <person name="Zhang L."/>
        </authorList>
    </citation>
    <scope>NUCLEOTIDE SEQUENCE</scope>
    <source>
        <strain evidence="3">NEAU-LLB</strain>
    </source>
</reference>
<evidence type="ECO:0000259" key="2">
    <source>
        <dbReference type="Pfam" id="PF00465"/>
    </source>
</evidence>
<evidence type="ECO:0000313" key="4">
    <source>
        <dbReference type="Proteomes" id="UP000680132"/>
    </source>
</evidence>
<dbReference type="Proteomes" id="UP000680132">
    <property type="component" value="Unassembled WGS sequence"/>
</dbReference>
<organism evidence="3 4">
    <name type="scientific">Microbacterium stercoris</name>
    <dbReference type="NCBI Taxonomy" id="2820289"/>
    <lineage>
        <taxon>Bacteria</taxon>
        <taxon>Bacillati</taxon>
        <taxon>Actinomycetota</taxon>
        <taxon>Actinomycetes</taxon>
        <taxon>Micrococcales</taxon>
        <taxon>Microbacteriaceae</taxon>
        <taxon>Microbacterium</taxon>
    </lineage>
</organism>
<dbReference type="Pfam" id="PF00465">
    <property type="entry name" value="Fe-ADH"/>
    <property type="match status" value="1"/>
</dbReference>
<dbReference type="InterPro" id="IPR001670">
    <property type="entry name" value="ADH_Fe/GldA"/>
</dbReference>
<feature type="domain" description="Alcohol dehydrogenase iron-type/glycerol dehydrogenase GldA" evidence="2">
    <location>
        <begin position="22"/>
        <end position="172"/>
    </location>
</feature>
<keyword evidence="1" id="KW-0560">Oxidoreductase</keyword>
<dbReference type="EMBL" id="JAGFOA010000003">
    <property type="protein sequence ID" value="MBO3663645.1"/>
    <property type="molecule type" value="Genomic_DNA"/>
</dbReference>
<dbReference type="GO" id="GO:0004022">
    <property type="term" value="F:alcohol dehydrogenase (NAD+) activity"/>
    <property type="evidence" value="ECO:0007669"/>
    <property type="project" value="TreeGrafter"/>
</dbReference>
<protein>
    <submittedName>
        <fullName evidence="3">Iron-containing alcohol dehydrogenase</fullName>
    </submittedName>
</protein>
<comment type="caution">
    <text evidence="3">The sequence shown here is derived from an EMBL/GenBank/DDBJ whole genome shotgun (WGS) entry which is preliminary data.</text>
</comment>